<dbReference type="PANTHER" id="PTHR40393">
    <property type="entry name" value="LYSINE BIOSYNTHESIS PROTEIN-RELATED-RELATED"/>
    <property type="match status" value="1"/>
</dbReference>
<keyword evidence="2" id="KW-1185">Reference proteome</keyword>
<evidence type="ECO:0000313" key="2">
    <source>
        <dbReference type="Proteomes" id="UP001499884"/>
    </source>
</evidence>
<dbReference type="EMBL" id="BAABEP010000011">
    <property type="protein sequence ID" value="GAA3723788.1"/>
    <property type="molecule type" value="Genomic_DNA"/>
</dbReference>
<gene>
    <name evidence="1" type="primary">lysW</name>
    <name evidence="1" type="ORF">GCM10023082_22370</name>
</gene>
<dbReference type="PANTHER" id="PTHR40393:SF1">
    <property type="entry name" value="LYSINE BIOSYNTHESIS PROTEIN-RELATED"/>
    <property type="match status" value="1"/>
</dbReference>
<dbReference type="RefSeq" id="WP_345644727.1">
    <property type="nucleotide sequence ID" value="NZ_BAABEP010000011.1"/>
</dbReference>
<organism evidence="1 2">
    <name type="scientific">Streptomyces tremellae</name>
    <dbReference type="NCBI Taxonomy" id="1124239"/>
    <lineage>
        <taxon>Bacteria</taxon>
        <taxon>Bacillati</taxon>
        <taxon>Actinomycetota</taxon>
        <taxon>Actinomycetes</taxon>
        <taxon>Kitasatosporales</taxon>
        <taxon>Streptomycetaceae</taxon>
        <taxon>Streptomyces</taxon>
    </lineage>
</organism>
<name>A0ABP7EU14_9ACTN</name>
<reference evidence="2" key="1">
    <citation type="journal article" date="2019" name="Int. J. Syst. Evol. Microbiol.">
        <title>The Global Catalogue of Microorganisms (GCM) 10K type strain sequencing project: providing services to taxonomists for standard genome sequencing and annotation.</title>
        <authorList>
            <consortium name="The Broad Institute Genomics Platform"/>
            <consortium name="The Broad Institute Genome Sequencing Center for Infectious Disease"/>
            <person name="Wu L."/>
            <person name="Ma J."/>
        </authorList>
    </citation>
    <scope>NUCLEOTIDE SEQUENCE [LARGE SCALE GENOMIC DNA]</scope>
    <source>
        <strain evidence="2">JCM 30846</strain>
    </source>
</reference>
<dbReference type="Pfam" id="PF21344">
    <property type="entry name" value="Zn_ribbon_LysW"/>
    <property type="match status" value="1"/>
</dbReference>
<dbReference type="Gene3D" id="2.20.28.160">
    <property type="match status" value="1"/>
</dbReference>
<evidence type="ECO:0000313" key="1">
    <source>
        <dbReference type="EMBL" id="GAA3723788.1"/>
    </source>
</evidence>
<accession>A0ABP7EU14</accession>
<comment type="caution">
    <text evidence="1">The sequence shown here is derived from an EMBL/GenBank/DDBJ whole genome shotgun (WGS) entry which is preliminary data.</text>
</comment>
<proteinExistence type="predicted"/>
<sequence length="54" mass="5621">MTACPECRGAVSVPDDVMAAEIVVCGECSSELEVVAVAPTVLARAPEVEEDWGE</sequence>
<dbReference type="Proteomes" id="UP001499884">
    <property type="component" value="Unassembled WGS sequence"/>
</dbReference>
<protein>
    <submittedName>
        <fullName evidence="1">Lysine biosynthesis protein LysW</fullName>
    </submittedName>
</protein>
<dbReference type="InterPro" id="IPR005906">
    <property type="entry name" value="LysW"/>
</dbReference>